<organism evidence="2 3">
    <name type="scientific">Candidatus Eisenbergiella merdavium</name>
    <dbReference type="NCBI Taxonomy" id="2838551"/>
    <lineage>
        <taxon>Bacteria</taxon>
        <taxon>Bacillati</taxon>
        <taxon>Bacillota</taxon>
        <taxon>Clostridia</taxon>
        <taxon>Lachnospirales</taxon>
        <taxon>Lachnospiraceae</taxon>
        <taxon>Eisenbergiella</taxon>
    </lineage>
</organism>
<dbReference type="InterPro" id="IPR006842">
    <property type="entry name" value="Transposase_31"/>
</dbReference>
<protein>
    <submittedName>
        <fullName evidence="2">Rpn family recombination-promoting nuclease/putative transposase</fullName>
    </submittedName>
</protein>
<dbReference type="EMBL" id="DWWS01000020">
    <property type="protein sequence ID" value="HJC23084.1"/>
    <property type="molecule type" value="Genomic_DNA"/>
</dbReference>
<accession>A0A9D2SNQ0</accession>
<reference evidence="2" key="2">
    <citation type="submission" date="2021-04" db="EMBL/GenBank/DDBJ databases">
        <authorList>
            <person name="Gilroy R."/>
        </authorList>
    </citation>
    <scope>NUCLEOTIDE SEQUENCE</scope>
    <source>
        <strain evidence="2">USAMLcec2-132</strain>
    </source>
</reference>
<reference evidence="2" key="1">
    <citation type="journal article" date="2021" name="PeerJ">
        <title>Extensive microbial diversity within the chicken gut microbiome revealed by metagenomics and culture.</title>
        <authorList>
            <person name="Gilroy R."/>
            <person name="Ravi A."/>
            <person name="Getino M."/>
            <person name="Pursley I."/>
            <person name="Horton D.L."/>
            <person name="Alikhan N.F."/>
            <person name="Baker D."/>
            <person name="Gharbi K."/>
            <person name="Hall N."/>
            <person name="Watson M."/>
            <person name="Adriaenssens E.M."/>
            <person name="Foster-Nyarko E."/>
            <person name="Jarju S."/>
            <person name="Secka A."/>
            <person name="Antonio M."/>
            <person name="Oren A."/>
            <person name="Chaudhuri R.R."/>
            <person name="La Ragione R."/>
            <person name="Hildebrand F."/>
            <person name="Pallen M.J."/>
        </authorList>
    </citation>
    <scope>NUCLEOTIDE SEQUENCE</scope>
    <source>
        <strain evidence="2">USAMLcec2-132</strain>
    </source>
</reference>
<dbReference type="GO" id="GO:0006310">
    <property type="term" value="P:DNA recombination"/>
    <property type="evidence" value="ECO:0007669"/>
    <property type="project" value="TreeGrafter"/>
</dbReference>
<sequence length="369" mass="41336">MKEKTKENVQHSRHRDTGRIAGQGMQKDTAATLLFKTNNENFAELFNRALPCEPPLSAEELQDEDIKETARIRITRGDGSISLVQYRDVVKSVKNGSSFAVFGIEHQSEIDYAMPFRVLELDFVNYARQMQVIRERHNAEWGIGKGQRHIPAGLTAGEYLGRFLKTDRLARCVTLVLYWGKEPWDGPVRLSDLFEDGPQTSHSLQLEIRLLDVCRMTDEEICSYTGELRTVFGFRKYADDKEALGNFINANREYFTDVSETAVDALAELTHSPELGKMRTQEYATPKGGIDVCRGIQGMIQDGRLEGIREGKKEGLREGIKEGIEEGKAKARKEIAFSLSAMGMSAGKIAEATGVSLTLVTEWFSGKGE</sequence>
<evidence type="ECO:0000313" key="2">
    <source>
        <dbReference type="EMBL" id="HJC23084.1"/>
    </source>
</evidence>
<dbReference type="Proteomes" id="UP000823891">
    <property type="component" value="Unassembled WGS sequence"/>
</dbReference>
<comment type="caution">
    <text evidence="2">The sequence shown here is derived from an EMBL/GenBank/DDBJ whole genome shotgun (WGS) entry which is preliminary data.</text>
</comment>
<dbReference type="Pfam" id="PF04754">
    <property type="entry name" value="Transposase_31"/>
    <property type="match status" value="1"/>
</dbReference>
<evidence type="ECO:0000313" key="3">
    <source>
        <dbReference type="Proteomes" id="UP000823891"/>
    </source>
</evidence>
<dbReference type="AlphaFoldDB" id="A0A9D2SNQ0"/>
<dbReference type="PANTHER" id="PTHR34611">
    <property type="match status" value="1"/>
</dbReference>
<name>A0A9D2SNQ0_9FIRM</name>
<gene>
    <name evidence="2" type="ORF">H9761_05190</name>
</gene>
<dbReference type="GO" id="GO:1990238">
    <property type="term" value="F:double-stranded DNA endonuclease activity"/>
    <property type="evidence" value="ECO:0007669"/>
    <property type="project" value="TreeGrafter"/>
</dbReference>
<feature type="domain" description="Transposase (putative) YhgA-like" evidence="1">
    <location>
        <begin position="166"/>
        <end position="248"/>
    </location>
</feature>
<dbReference type="PANTHER" id="PTHR34611:SF2">
    <property type="entry name" value="INACTIVE RECOMBINATION-PROMOTING NUCLEASE-LIKE PROTEIN RPNE-RELATED"/>
    <property type="match status" value="1"/>
</dbReference>
<proteinExistence type="predicted"/>
<evidence type="ECO:0000259" key="1">
    <source>
        <dbReference type="Pfam" id="PF04754"/>
    </source>
</evidence>
<dbReference type="InterPro" id="IPR051699">
    <property type="entry name" value="Rpn/YhgA-like_nuclease"/>
</dbReference>